<organism evidence="1 2">
    <name type="scientific">Aerophobetes bacterium</name>
    <dbReference type="NCBI Taxonomy" id="2030807"/>
    <lineage>
        <taxon>Bacteria</taxon>
        <taxon>Candidatus Aerophobota</taxon>
    </lineage>
</organism>
<gene>
    <name evidence="1" type="ORF">COB21_04390</name>
</gene>
<dbReference type="AlphaFoldDB" id="A0A2A4X1T1"/>
<comment type="caution">
    <text evidence="1">The sequence shown here is derived from an EMBL/GenBank/DDBJ whole genome shotgun (WGS) entry which is preliminary data.</text>
</comment>
<dbReference type="Proteomes" id="UP000218775">
    <property type="component" value="Unassembled WGS sequence"/>
</dbReference>
<name>A0A2A4X1T1_UNCAE</name>
<dbReference type="EMBL" id="NVUK01000028">
    <property type="protein sequence ID" value="PCI76474.1"/>
    <property type="molecule type" value="Genomic_DNA"/>
</dbReference>
<evidence type="ECO:0000313" key="1">
    <source>
        <dbReference type="EMBL" id="PCI76474.1"/>
    </source>
</evidence>
<proteinExistence type="predicted"/>
<evidence type="ECO:0000313" key="2">
    <source>
        <dbReference type="Proteomes" id="UP000218775"/>
    </source>
</evidence>
<accession>A0A2A4X1T1</accession>
<sequence>MTTSSLNLISLISNKYYEEVCILFKTKGLSAAATYACLFQNNIQSRNYFKALPPLKQQFCIYVQECEVSAINGGSKRRLAQDVRDFSNKRRRLAEDVRNFYNKINPSSSVNKA</sequence>
<protein>
    <submittedName>
        <fullName evidence="1">Uncharacterized protein</fullName>
    </submittedName>
</protein>
<reference evidence="2" key="1">
    <citation type="submission" date="2017-08" db="EMBL/GenBank/DDBJ databases">
        <title>A dynamic microbial community with high functional redundancy inhabits the cold, oxic subseafloor aquifer.</title>
        <authorList>
            <person name="Tully B.J."/>
            <person name="Wheat C.G."/>
            <person name="Glazer B.T."/>
            <person name="Huber J.A."/>
        </authorList>
    </citation>
    <scope>NUCLEOTIDE SEQUENCE [LARGE SCALE GENOMIC DNA]</scope>
</reference>